<dbReference type="SUPFAM" id="SSF56801">
    <property type="entry name" value="Acetyl-CoA synthetase-like"/>
    <property type="match status" value="1"/>
</dbReference>
<evidence type="ECO:0000313" key="2">
    <source>
        <dbReference type="Proteomes" id="UP000281985"/>
    </source>
</evidence>
<sequence>MKFQKLYNNAPVFIQSLMISGYNYLAYKKRYGKHYPNYLRQYKENRNLSIDQLEKDQSRRYTEFVNATMKHSPFYSTLFKNIIDPTHLDNIRELPIVDKEILRQNLADVHTITKEEAVVSKTGGTTGKSLEVYFTKNDMQERFGMLDAFRASHGYKLGKRTAWFSGKTLLTARDIRKKRFWKQDFLYNVMYYSTFHIQSRTSLAYLNNLIKFEPEFIVGFPSSILDIANFGLQNNIDFPPNTVSAIFPTAENVDDHTREILEKFFKTKVYDQYASSEGAPFIMECANQNLHLELQSGVFEVLDDNNKPAKEGRLIVTSFTTHGTPLIRYDIGDRIKLSDDRCSCGNNNPLVEKILGRSNDFLYVPEIGKINLGNLSNTLKDVNGVVRFQVVQNTLDTLEIYVQRDEVQYTKKDAVTFVENLRERVGNSMELNINYIDEIPREHSGKYRMIKNNCVHLIA</sequence>
<dbReference type="PANTHER" id="PTHR36932">
    <property type="entry name" value="CAPSULAR POLYSACCHARIDE BIOSYNTHESIS PROTEIN"/>
    <property type="match status" value="1"/>
</dbReference>
<keyword evidence="1" id="KW-0436">Ligase</keyword>
<reference evidence="1 2" key="1">
    <citation type="submission" date="2018-10" db="EMBL/GenBank/DDBJ databases">
        <title>Dokdonia luteus sp. nov., isolated from sea water.</title>
        <authorList>
            <person name="Zhou L.Y."/>
            <person name="Du Z.J."/>
        </authorList>
    </citation>
    <scope>NUCLEOTIDE SEQUENCE [LARGE SCALE GENOMIC DNA]</scope>
    <source>
        <strain evidence="1 2">SH27</strain>
    </source>
</reference>
<keyword evidence="2" id="KW-1185">Reference proteome</keyword>
<name>A0A3M0GQ58_9FLAO</name>
<dbReference type="InterPro" id="IPR042099">
    <property type="entry name" value="ANL_N_sf"/>
</dbReference>
<gene>
    <name evidence="1" type="ORF">EAX61_00120</name>
</gene>
<dbReference type="GO" id="GO:0016874">
    <property type="term" value="F:ligase activity"/>
    <property type="evidence" value="ECO:0007669"/>
    <property type="project" value="UniProtKB-KW"/>
</dbReference>
<dbReference type="AlphaFoldDB" id="A0A3M0GQ58"/>
<dbReference type="InterPro" id="IPR053158">
    <property type="entry name" value="CapK_Type1_Caps_Biosynth"/>
</dbReference>
<proteinExistence type="predicted"/>
<accession>A0A3M0GQ58</accession>
<dbReference type="Proteomes" id="UP000281985">
    <property type="component" value="Unassembled WGS sequence"/>
</dbReference>
<evidence type="ECO:0000313" key="1">
    <source>
        <dbReference type="EMBL" id="RMB63833.1"/>
    </source>
</evidence>
<dbReference type="RefSeq" id="WP_121915629.1">
    <property type="nucleotide sequence ID" value="NZ_REFV01000001.1"/>
</dbReference>
<organism evidence="1 2">
    <name type="scientific">Dokdonia sinensis</name>
    <dbReference type="NCBI Taxonomy" id="2479847"/>
    <lineage>
        <taxon>Bacteria</taxon>
        <taxon>Pseudomonadati</taxon>
        <taxon>Bacteroidota</taxon>
        <taxon>Flavobacteriia</taxon>
        <taxon>Flavobacteriales</taxon>
        <taxon>Flavobacteriaceae</taxon>
        <taxon>Dokdonia</taxon>
    </lineage>
</organism>
<protein>
    <submittedName>
        <fullName evidence="1">Phenylacetate--CoA ligase family protein</fullName>
    </submittedName>
</protein>
<dbReference type="Gene3D" id="3.40.50.12780">
    <property type="entry name" value="N-terminal domain of ligase-like"/>
    <property type="match status" value="1"/>
</dbReference>
<dbReference type="OrthoDB" id="580775at2"/>
<dbReference type="PANTHER" id="PTHR36932:SF1">
    <property type="entry name" value="CAPSULAR POLYSACCHARIDE BIOSYNTHESIS PROTEIN"/>
    <property type="match status" value="1"/>
</dbReference>
<dbReference type="EMBL" id="REFV01000001">
    <property type="protein sequence ID" value="RMB63833.1"/>
    <property type="molecule type" value="Genomic_DNA"/>
</dbReference>
<comment type="caution">
    <text evidence="1">The sequence shown here is derived from an EMBL/GenBank/DDBJ whole genome shotgun (WGS) entry which is preliminary data.</text>
</comment>